<protein>
    <submittedName>
        <fullName evidence="1">Uncharacterized protein</fullName>
    </submittedName>
</protein>
<name>A0A0A9EM01_ARUDO</name>
<organism evidence="1">
    <name type="scientific">Arundo donax</name>
    <name type="common">Giant reed</name>
    <name type="synonym">Donax arundinaceus</name>
    <dbReference type="NCBI Taxonomy" id="35708"/>
    <lineage>
        <taxon>Eukaryota</taxon>
        <taxon>Viridiplantae</taxon>
        <taxon>Streptophyta</taxon>
        <taxon>Embryophyta</taxon>
        <taxon>Tracheophyta</taxon>
        <taxon>Spermatophyta</taxon>
        <taxon>Magnoliopsida</taxon>
        <taxon>Liliopsida</taxon>
        <taxon>Poales</taxon>
        <taxon>Poaceae</taxon>
        <taxon>PACMAD clade</taxon>
        <taxon>Arundinoideae</taxon>
        <taxon>Arundineae</taxon>
        <taxon>Arundo</taxon>
    </lineage>
</organism>
<reference evidence="1" key="1">
    <citation type="submission" date="2014-09" db="EMBL/GenBank/DDBJ databases">
        <authorList>
            <person name="Magalhaes I.L.F."/>
            <person name="Oliveira U."/>
            <person name="Santos F.R."/>
            <person name="Vidigal T.H.D.A."/>
            <person name="Brescovit A.D."/>
            <person name="Santos A.J."/>
        </authorList>
    </citation>
    <scope>NUCLEOTIDE SEQUENCE</scope>
    <source>
        <tissue evidence="1">Shoot tissue taken approximately 20 cm above the soil surface</tissue>
    </source>
</reference>
<dbReference type="EMBL" id="GBRH01199000">
    <property type="protein sequence ID" value="JAD98895.1"/>
    <property type="molecule type" value="Transcribed_RNA"/>
</dbReference>
<accession>A0A0A9EM01</accession>
<dbReference type="AlphaFoldDB" id="A0A0A9EM01"/>
<evidence type="ECO:0000313" key="1">
    <source>
        <dbReference type="EMBL" id="JAD98895.1"/>
    </source>
</evidence>
<sequence length="25" mass="2797">MLWRQLPALPELSSLTLLIHSCTSS</sequence>
<proteinExistence type="predicted"/>
<reference evidence="1" key="2">
    <citation type="journal article" date="2015" name="Data Brief">
        <title>Shoot transcriptome of the giant reed, Arundo donax.</title>
        <authorList>
            <person name="Barrero R.A."/>
            <person name="Guerrero F.D."/>
            <person name="Moolhuijzen P."/>
            <person name="Goolsby J.A."/>
            <person name="Tidwell J."/>
            <person name="Bellgard S.E."/>
            <person name="Bellgard M.I."/>
        </authorList>
    </citation>
    <scope>NUCLEOTIDE SEQUENCE</scope>
    <source>
        <tissue evidence="1">Shoot tissue taken approximately 20 cm above the soil surface</tissue>
    </source>
</reference>